<organism evidence="2 3">
    <name type="scientific">Cerasicoccus arenae</name>
    <dbReference type="NCBI Taxonomy" id="424488"/>
    <lineage>
        <taxon>Bacteria</taxon>
        <taxon>Pseudomonadati</taxon>
        <taxon>Verrucomicrobiota</taxon>
        <taxon>Opitutia</taxon>
        <taxon>Puniceicoccales</taxon>
        <taxon>Cerasicoccaceae</taxon>
        <taxon>Cerasicoccus</taxon>
    </lineage>
</organism>
<keyword evidence="1" id="KW-0732">Signal</keyword>
<evidence type="ECO:0000313" key="2">
    <source>
        <dbReference type="EMBL" id="GHC02247.1"/>
    </source>
</evidence>
<feature type="chain" id="PRO_5035269618" evidence="1">
    <location>
        <begin position="27"/>
        <end position="239"/>
    </location>
</feature>
<keyword evidence="3" id="KW-1185">Reference proteome</keyword>
<dbReference type="EMBL" id="BMXG01000010">
    <property type="protein sequence ID" value="GHC02247.1"/>
    <property type="molecule type" value="Genomic_DNA"/>
</dbReference>
<reference evidence="2" key="1">
    <citation type="journal article" date="2014" name="Int. J. Syst. Evol. Microbiol.">
        <title>Complete genome sequence of Corynebacterium casei LMG S-19264T (=DSM 44701T), isolated from a smear-ripened cheese.</title>
        <authorList>
            <consortium name="US DOE Joint Genome Institute (JGI-PGF)"/>
            <person name="Walter F."/>
            <person name="Albersmeier A."/>
            <person name="Kalinowski J."/>
            <person name="Ruckert C."/>
        </authorList>
    </citation>
    <scope>NUCLEOTIDE SEQUENCE</scope>
    <source>
        <strain evidence="2">KCTC 12870</strain>
    </source>
</reference>
<feature type="signal peptide" evidence="1">
    <location>
        <begin position="1"/>
        <end position="26"/>
    </location>
</feature>
<dbReference type="Proteomes" id="UP000642829">
    <property type="component" value="Unassembled WGS sequence"/>
</dbReference>
<comment type="caution">
    <text evidence="2">The sequence shown here is derived from an EMBL/GenBank/DDBJ whole genome shotgun (WGS) entry which is preliminary data.</text>
</comment>
<dbReference type="RefSeq" id="WP_189514369.1">
    <property type="nucleotide sequence ID" value="NZ_BMXG01000010.1"/>
</dbReference>
<protein>
    <submittedName>
        <fullName evidence="2">Uncharacterized protein</fullName>
    </submittedName>
</protein>
<accession>A0A8J3DI74</accession>
<proteinExistence type="predicted"/>
<evidence type="ECO:0000256" key="1">
    <source>
        <dbReference type="SAM" id="SignalP"/>
    </source>
</evidence>
<dbReference type="AlphaFoldDB" id="A0A8J3DI74"/>
<gene>
    <name evidence="2" type="ORF">GCM10007047_18480</name>
</gene>
<reference evidence="2" key="2">
    <citation type="submission" date="2020-09" db="EMBL/GenBank/DDBJ databases">
        <authorList>
            <person name="Sun Q."/>
            <person name="Kim S."/>
        </authorList>
    </citation>
    <scope>NUCLEOTIDE SEQUENCE</scope>
    <source>
        <strain evidence="2">KCTC 12870</strain>
    </source>
</reference>
<evidence type="ECO:0000313" key="3">
    <source>
        <dbReference type="Proteomes" id="UP000642829"/>
    </source>
</evidence>
<sequence>MRALTLLIHFACCQVLTVAAVSSALAGEAKDTQLSREYAVVGVLKMDDELWLTLKHENGQMYFASSGKNRALTAVDFDWESGIATIRTRHGELLHLQLPDSVDYGADPAFARMGKDNTLVAGDDLSGLTYSEIVSLSEASPETLNVRKVLTDVNARPPRMKIHPVAVVGRFGSGFSPNRTTEISDVRSSSGKAQGVAVVGDAQLSSLKKDGLVKKAVVKRGGVITEQNDVIFPDLKEEG</sequence>
<name>A0A8J3DI74_9BACT</name>